<evidence type="ECO:0000256" key="10">
    <source>
        <dbReference type="ARBA" id="ARBA00023069"/>
    </source>
</evidence>
<feature type="compositionally biased region" description="Basic and acidic residues" evidence="14">
    <location>
        <begin position="103"/>
        <end position="112"/>
    </location>
</feature>
<name>A0A7J7SW46_RHIFE</name>
<keyword evidence="10" id="KW-0969">Cilium</keyword>
<comment type="subcellular location">
    <subcellularLocation>
        <location evidence="2">Cell projection</location>
        <location evidence="2">Cilium</location>
        <location evidence="2">Flagellum</location>
    </subcellularLocation>
    <subcellularLocation>
        <location evidence="3">Cytoplasm</location>
        <location evidence="3">Cytoskeleton</location>
    </subcellularLocation>
</comment>
<evidence type="ECO:0000256" key="2">
    <source>
        <dbReference type="ARBA" id="ARBA00004230"/>
    </source>
</evidence>
<evidence type="ECO:0000256" key="4">
    <source>
        <dbReference type="ARBA" id="ARBA00005737"/>
    </source>
</evidence>
<accession>A0A7J7SW46</accession>
<dbReference type="AlphaFoldDB" id="A0A7J7SW46"/>
<reference evidence="15 16" key="1">
    <citation type="journal article" date="2020" name="Nature">
        <title>Six reference-quality genomes reveal evolution of bat adaptations.</title>
        <authorList>
            <person name="Jebb D."/>
            <person name="Huang Z."/>
            <person name="Pippel M."/>
            <person name="Hughes G.M."/>
            <person name="Lavrichenko K."/>
            <person name="Devanna P."/>
            <person name="Winkler S."/>
            <person name="Jermiin L.S."/>
            <person name="Skirmuntt E.C."/>
            <person name="Katzourakis A."/>
            <person name="Burkitt-Gray L."/>
            <person name="Ray D.A."/>
            <person name="Sullivan K.A.M."/>
            <person name="Roscito J.G."/>
            <person name="Kirilenko B.M."/>
            <person name="Davalos L.M."/>
            <person name="Corthals A.P."/>
            <person name="Power M.L."/>
            <person name="Jones G."/>
            <person name="Ransome R.D."/>
            <person name="Dechmann D.K.N."/>
            <person name="Locatelli A.G."/>
            <person name="Puechmaille S.J."/>
            <person name="Fedrigo O."/>
            <person name="Jarvis E.D."/>
            <person name="Hiller M."/>
            <person name="Vernes S.C."/>
            <person name="Myers E.W."/>
            <person name="Teeling E.C."/>
        </authorList>
    </citation>
    <scope>NUCLEOTIDE SEQUENCE [LARGE SCALE GENOMIC DNA]</scope>
    <source>
        <strain evidence="15">MRhiFer1</strain>
        <tissue evidence="15">Lung</tissue>
    </source>
</reference>
<evidence type="ECO:0000256" key="9">
    <source>
        <dbReference type="ARBA" id="ARBA00023054"/>
    </source>
</evidence>
<comment type="subunit">
    <text evidence="13">Homodimer. Interacts with HOOK1. Interacts with HOOK2. Interacts with HOOK3.</text>
</comment>
<evidence type="ECO:0000313" key="16">
    <source>
        <dbReference type="Proteomes" id="UP000585614"/>
    </source>
</evidence>
<comment type="similarity">
    <text evidence="4">Belongs to the CCDC181 family.</text>
</comment>
<evidence type="ECO:0000313" key="15">
    <source>
        <dbReference type="EMBL" id="KAF6292564.1"/>
    </source>
</evidence>
<dbReference type="EMBL" id="JACAGC010000021">
    <property type="protein sequence ID" value="KAF6292564.1"/>
    <property type="molecule type" value="Genomic_DNA"/>
</dbReference>
<dbReference type="PANTHER" id="PTHR14320:SF2">
    <property type="entry name" value="COILED-COIL DOMAIN-CONTAINING PROTEIN 181"/>
    <property type="match status" value="1"/>
</dbReference>
<evidence type="ECO:0000256" key="6">
    <source>
        <dbReference type="ARBA" id="ARBA00022490"/>
    </source>
</evidence>
<evidence type="ECO:0000256" key="8">
    <source>
        <dbReference type="ARBA" id="ARBA00022846"/>
    </source>
</evidence>
<feature type="region of interest" description="Disordered" evidence="14">
    <location>
        <begin position="86"/>
        <end position="112"/>
    </location>
</feature>
<protein>
    <recommendedName>
        <fullName evidence="5">Coiled-coil domain-containing protein 181</fullName>
    </recommendedName>
</protein>
<dbReference type="PANTHER" id="PTHR14320">
    <property type="entry name" value="COILED-COIL DOMAIN-CONTAINING PROTEIN 181"/>
    <property type="match status" value="1"/>
</dbReference>
<dbReference type="InterPro" id="IPR026687">
    <property type="entry name" value="CCDC181"/>
</dbReference>
<keyword evidence="9" id="KW-0175">Coiled coil</keyword>
<evidence type="ECO:0000256" key="3">
    <source>
        <dbReference type="ARBA" id="ARBA00004245"/>
    </source>
</evidence>
<evidence type="ECO:0000256" key="11">
    <source>
        <dbReference type="ARBA" id="ARBA00023212"/>
    </source>
</evidence>
<keyword evidence="11" id="KW-0206">Cytoskeleton</keyword>
<organism evidence="15 16">
    <name type="scientific">Rhinolophus ferrumequinum</name>
    <name type="common">Greater horseshoe bat</name>
    <dbReference type="NCBI Taxonomy" id="59479"/>
    <lineage>
        <taxon>Eukaryota</taxon>
        <taxon>Metazoa</taxon>
        <taxon>Chordata</taxon>
        <taxon>Craniata</taxon>
        <taxon>Vertebrata</taxon>
        <taxon>Euteleostomi</taxon>
        <taxon>Mammalia</taxon>
        <taxon>Eutheria</taxon>
        <taxon>Laurasiatheria</taxon>
        <taxon>Chiroptera</taxon>
        <taxon>Yinpterochiroptera</taxon>
        <taxon>Rhinolophoidea</taxon>
        <taxon>Rhinolophidae</taxon>
        <taxon>Rhinolophinae</taxon>
        <taxon>Rhinolophus</taxon>
    </lineage>
</organism>
<keyword evidence="6" id="KW-0963">Cytoplasm</keyword>
<keyword evidence="8" id="KW-0282">Flagellum</keyword>
<keyword evidence="12" id="KW-0966">Cell projection</keyword>
<evidence type="ECO:0000256" key="7">
    <source>
        <dbReference type="ARBA" id="ARBA00022701"/>
    </source>
</evidence>
<dbReference type="Proteomes" id="UP000585614">
    <property type="component" value="Unassembled WGS sequence"/>
</dbReference>
<evidence type="ECO:0000256" key="1">
    <source>
        <dbReference type="ARBA" id="ARBA00002213"/>
    </source>
</evidence>
<sequence length="112" mass="14082">MEHMNSREESRDPHQAFRLWLKKKHEERLKERRTEELRKQEECLFFLRGTEGRERAFKQWLRRKQIEKMLEQQVVKERARQLRLEAKRAKQSQRQRCNMSEGRSFRFTDDYN</sequence>
<dbReference type="GO" id="GO:0005874">
    <property type="term" value="C:microtubule"/>
    <property type="evidence" value="ECO:0007669"/>
    <property type="project" value="UniProtKB-KW"/>
</dbReference>
<evidence type="ECO:0000256" key="14">
    <source>
        <dbReference type="SAM" id="MobiDB-lite"/>
    </source>
</evidence>
<evidence type="ECO:0000256" key="5">
    <source>
        <dbReference type="ARBA" id="ARBA00022306"/>
    </source>
</evidence>
<dbReference type="GO" id="GO:0031514">
    <property type="term" value="C:motile cilium"/>
    <property type="evidence" value="ECO:0007669"/>
    <property type="project" value="UniProtKB-SubCell"/>
</dbReference>
<keyword evidence="7" id="KW-0493">Microtubule</keyword>
<comment type="caution">
    <text evidence="15">The sequence shown here is derived from an EMBL/GenBank/DDBJ whole genome shotgun (WGS) entry which is preliminary data.</text>
</comment>
<comment type="function">
    <text evidence="1">Microtubule-binding protein that localizes to the microtubular manchette of elongating spermatids.</text>
</comment>
<evidence type="ECO:0000256" key="12">
    <source>
        <dbReference type="ARBA" id="ARBA00023273"/>
    </source>
</evidence>
<gene>
    <name evidence="15" type="ORF">mRhiFer1_002252</name>
</gene>
<dbReference type="GO" id="GO:0008017">
    <property type="term" value="F:microtubule binding"/>
    <property type="evidence" value="ECO:0007669"/>
    <property type="project" value="InterPro"/>
</dbReference>
<evidence type="ECO:0000256" key="13">
    <source>
        <dbReference type="ARBA" id="ARBA00047162"/>
    </source>
</evidence>
<proteinExistence type="inferred from homology"/>